<keyword evidence="2" id="KW-1185">Reference proteome</keyword>
<evidence type="ECO:0000313" key="1">
    <source>
        <dbReference type="EMBL" id="CAH2213303.1"/>
    </source>
</evidence>
<reference evidence="1" key="1">
    <citation type="submission" date="2022-03" db="EMBL/GenBank/DDBJ databases">
        <authorList>
            <person name="Lindestad O."/>
        </authorList>
    </citation>
    <scope>NUCLEOTIDE SEQUENCE</scope>
</reference>
<dbReference type="AlphaFoldDB" id="A0A8S4QQP8"/>
<name>A0A8S4QQP8_9NEOP</name>
<organism evidence="1 2">
    <name type="scientific">Pararge aegeria aegeria</name>
    <dbReference type="NCBI Taxonomy" id="348720"/>
    <lineage>
        <taxon>Eukaryota</taxon>
        <taxon>Metazoa</taxon>
        <taxon>Ecdysozoa</taxon>
        <taxon>Arthropoda</taxon>
        <taxon>Hexapoda</taxon>
        <taxon>Insecta</taxon>
        <taxon>Pterygota</taxon>
        <taxon>Neoptera</taxon>
        <taxon>Endopterygota</taxon>
        <taxon>Lepidoptera</taxon>
        <taxon>Glossata</taxon>
        <taxon>Ditrysia</taxon>
        <taxon>Papilionoidea</taxon>
        <taxon>Nymphalidae</taxon>
        <taxon>Satyrinae</taxon>
        <taxon>Satyrini</taxon>
        <taxon>Parargina</taxon>
        <taxon>Pararge</taxon>
    </lineage>
</organism>
<sequence>MRGNAPKIPLASTVEENIASKPSCLKGLHNVLKGHSGWSLPCRCKIARQIFFASESAAHRGTPQGARKGTHGYHILVECVRSELERLSFRAHFNLDLRELRTDTWIIEAAVRQRTDASEMWCWRRMLRIPLKRQLKITRRLLTTRLQRILEYFSHFARKHGDIG</sequence>
<dbReference type="Proteomes" id="UP000838756">
    <property type="component" value="Unassembled WGS sequence"/>
</dbReference>
<proteinExistence type="predicted"/>
<accession>A0A8S4QQP8</accession>
<dbReference type="EMBL" id="CAKXAJ010011364">
    <property type="protein sequence ID" value="CAH2213303.1"/>
    <property type="molecule type" value="Genomic_DNA"/>
</dbReference>
<protein>
    <submittedName>
        <fullName evidence="1">Jg27996 protein</fullName>
    </submittedName>
</protein>
<gene>
    <name evidence="1" type="primary">jg27996</name>
    <name evidence="1" type="ORF">PAEG_LOCUS3531</name>
</gene>
<comment type="caution">
    <text evidence="1">The sequence shown here is derived from an EMBL/GenBank/DDBJ whole genome shotgun (WGS) entry which is preliminary data.</text>
</comment>
<evidence type="ECO:0000313" key="2">
    <source>
        <dbReference type="Proteomes" id="UP000838756"/>
    </source>
</evidence>